<comment type="caution">
    <text evidence="7">Lacks conserved residue(s) required for the propagation of feature annotation.</text>
</comment>
<dbReference type="GO" id="GO:0005737">
    <property type="term" value="C:cytoplasm"/>
    <property type="evidence" value="ECO:0007669"/>
    <property type="project" value="UniProtKB-SubCell"/>
</dbReference>
<comment type="pathway">
    <text evidence="7 8">Cell wall biogenesis; peptidoglycan biosynthesis.</text>
</comment>
<name>A0A3N1CTE5_9ACTN</name>
<dbReference type="Proteomes" id="UP000272400">
    <property type="component" value="Unassembled WGS sequence"/>
</dbReference>
<feature type="binding site" evidence="7">
    <location>
        <position position="35"/>
    </location>
    <ligand>
        <name>UDP-N-acetyl-alpha-D-muramoyl-L-alanyl-D-glutamate</name>
        <dbReference type="ChEBI" id="CHEBI:83900"/>
    </ligand>
</feature>
<dbReference type="NCBIfam" id="NF001124">
    <property type="entry name" value="PRK00139.1-2"/>
    <property type="match status" value="1"/>
</dbReference>
<feature type="domain" description="Mur ligase N-terminal catalytic" evidence="9">
    <location>
        <begin position="27"/>
        <end position="103"/>
    </location>
</feature>
<dbReference type="InterPro" id="IPR035911">
    <property type="entry name" value="MurE/MurF_N"/>
</dbReference>
<proteinExistence type="inferred from homology"/>
<feature type="binding site" evidence="7">
    <location>
        <position position="195"/>
    </location>
    <ligand>
        <name>UDP-N-acetyl-alpha-D-muramoyl-L-alanyl-D-glutamate</name>
        <dbReference type="ChEBI" id="CHEBI:83900"/>
    </ligand>
</feature>
<evidence type="ECO:0000256" key="6">
    <source>
        <dbReference type="ARBA" id="ARBA00023316"/>
    </source>
</evidence>
<dbReference type="RefSeq" id="WP_123663499.1">
    <property type="nucleotide sequence ID" value="NZ_RJKE01000001.1"/>
</dbReference>
<dbReference type="Pfam" id="PF08245">
    <property type="entry name" value="Mur_ligase_M"/>
    <property type="match status" value="1"/>
</dbReference>
<protein>
    <recommendedName>
        <fullName evidence="7">UDP-N-acetylmuramoyl-L-alanyl-D-glutamate--2,6-diaminopimelate ligase</fullName>
        <ecNumber evidence="7">6.3.2.13</ecNumber>
    </recommendedName>
    <alternativeName>
        <fullName evidence="7">Meso-A2pm-adding enzyme</fullName>
    </alternativeName>
    <alternativeName>
        <fullName evidence="7">Meso-diaminopimelate-adding enzyme</fullName>
    </alternativeName>
    <alternativeName>
        <fullName evidence="7">UDP-MurNAc-L-Ala-D-Glu:meso-diaminopimelate ligase</fullName>
    </alternativeName>
    <alternativeName>
        <fullName evidence="7">UDP-MurNAc-tripeptide synthetase</fullName>
    </alternativeName>
    <alternativeName>
        <fullName evidence="7">UDP-N-acetylmuramyl-tripeptide synthetase</fullName>
    </alternativeName>
</protein>
<feature type="modified residue" description="N6-carboxylysine" evidence="7">
    <location>
        <position position="227"/>
    </location>
</feature>
<feature type="short sequence motif" description="Meso-diaminopimelate recognition motif" evidence="7">
    <location>
        <begin position="413"/>
        <end position="416"/>
    </location>
</feature>
<keyword evidence="7" id="KW-0963">Cytoplasm</keyword>
<dbReference type="GO" id="GO:0008765">
    <property type="term" value="F:UDP-N-acetylmuramoylalanyl-D-glutamate-2,6-diaminopimelate ligase activity"/>
    <property type="evidence" value="ECO:0007669"/>
    <property type="project" value="UniProtKB-UniRule"/>
</dbReference>
<dbReference type="GO" id="GO:0005524">
    <property type="term" value="F:ATP binding"/>
    <property type="evidence" value="ECO:0007669"/>
    <property type="project" value="UniProtKB-UniRule"/>
</dbReference>
<keyword evidence="7 12" id="KW-0436">Ligase</keyword>
<comment type="caution">
    <text evidence="12">The sequence shown here is derived from an EMBL/GenBank/DDBJ whole genome shotgun (WGS) entry which is preliminary data.</text>
</comment>
<evidence type="ECO:0000259" key="10">
    <source>
        <dbReference type="Pfam" id="PF02875"/>
    </source>
</evidence>
<dbReference type="PANTHER" id="PTHR23135">
    <property type="entry name" value="MUR LIGASE FAMILY MEMBER"/>
    <property type="match status" value="1"/>
</dbReference>
<gene>
    <name evidence="7" type="primary">murE</name>
    <name evidence="12" type="ORF">EDD29_1468</name>
</gene>
<feature type="binding site" evidence="7">
    <location>
        <begin position="160"/>
        <end position="161"/>
    </location>
    <ligand>
        <name>UDP-N-acetyl-alpha-D-muramoyl-L-alanyl-D-glutamate</name>
        <dbReference type="ChEBI" id="CHEBI:83900"/>
    </ligand>
</feature>
<sequence>MRPSSNPARPLTGLAERLGVQWRGEGEVSGITHDSRQVQPGDLYAALPGARFHGARFAAQAADAGAAAILTDAEGAAEAEATGLPVIVVRAVRPVLGDAAAYVYGDPALSLLLVGVTGTSGKTTTAYILEAGLEGSGLPAGVIGTVETRMAGERMPSSLTTPEATDLHAILATARERGIGAMAMEVSSHALDQGRVGGAVFDVALFTNLSQDHLDYHPTMRDYFNAKAALFTPARSRVGVVNIDDPWGRELVARAGVPITTFSPSGDRSADWWAEEVRMGADGSAFRIVGPLGIEADARVDLAGPFNVANALGGIVALVEAGLPLQRAVLGVAHMPGVPGRMERVDEGQEFAALVDYAHKPGAVEAVLETLRPVTAERLIIVLGCGGDRDKGKRPLMGEAAVRLADLAVFTDDNPRTEDSLAILAAMVEGALKVPEGERAHLVVEPDRAAAIALAVARAGRGDVLVVAGKGHEVGQYAAGRVIPFDDREVLAKAIRERQ</sequence>
<dbReference type="Gene3D" id="3.40.1190.10">
    <property type="entry name" value="Mur-like, catalytic domain"/>
    <property type="match status" value="1"/>
</dbReference>
<dbReference type="NCBIfam" id="NF001126">
    <property type="entry name" value="PRK00139.1-4"/>
    <property type="match status" value="1"/>
</dbReference>
<feature type="domain" description="Mur ligase C-terminal" evidence="10">
    <location>
        <begin position="340"/>
        <end position="471"/>
    </location>
</feature>
<comment type="catalytic activity">
    <reaction evidence="7">
        <text>UDP-N-acetyl-alpha-D-muramoyl-L-alanyl-D-glutamate + meso-2,6-diaminopimelate + ATP = UDP-N-acetyl-alpha-D-muramoyl-L-alanyl-gamma-D-glutamyl-meso-2,6-diaminopimelate + ADP + phosphate + H(+)</text>
        <dbReference type="Rhea" id="RHEA:23676"/>
        <dbReference type="ChEBI" id="CHEBI:15378"/>
        <dbReference type="ChEBI" id="CHEBI:30616"/>
        <dbReference type="ChEBI" id="CHEBI:43474"/>
        <dbReference type="ChEBI" id="CHEBI:57791"/>
        <dbReference type="ChEBI" id="CHEBI:83900"/>
        <dbReference type="ChEBI" id="CHEBI:83905"/>
        <dbReference type="ChEBI" id="CHEBI:456216"/>
        <dbReference type="EC" id="6.3.2.13"/>
    </reaction>
</comment>
<dbReference type="EC" id="6.3.2.13" evidence="7"/>
<dbReference type="GO" id="GO:0051301">
    <property type="term" value="P:cell division"/>
    <property type="evidence" value="ECO:0007669"/>
    <property type="project" value="UniProtKB-KW"/>
</dbReference>
<feature type="binding site" evidence="7">
    <location>
        <position position="389"/>
    </location>
    <ligand>
        <name>meso-2,6-diaminopimelate</name>
        <dbReference type="ChEBI" id="CHEBI:57791"/>
    </ligand>
</feature>
<accession>A0A3N1CTE5</accession>
<dbReference type="InterPro" id="IPR004101">
    <property type="entry name" value="Mur_ligase_C"/>
</dbReference>
<feature type="binding site" evidence="7">
    <location>
        <position position="187"/>
    </location>
    <ligand>
        <name>UDP-N-acetyl-alpha-D-muramoyl-L-alanyl-D-glutamate</name>
        <dbReference type="ChEBI" id="CHEBI:83900"/>
    </ligand>
</feature>
<dbReference type="SUPFAM" id="SSF63418">
    <property type="entry name" value="MurE/MurF N-terminal domain"/>
    <property type="match status" value="1"/>
</dbReference>
<evidence type="ECO:0000256" key="5">
    <source>
        <dbReference type="ARBA" id="ARBA00023306"/>
    </source>
</evidence>
<dbReference type="Pfam" id="PF02875">
    <property type="entry name" value="Mur_ligase_C"/>
    <property type="match status" value="1"/>
</dbReference>
<comment type="subcellular location">
    <subcellularLocation>
        <location evidence="7 8">Cytoplasm</location>
    </subcellularLocation>
</comment>
<reference evidence="12 13" key="1">
    <citation type="submission" date="2018-11" db="EMBL/GenBank/DDBJ databases">
        <title>Sequencing the genomes of 1000 actinobacteria strains.</title>
        <authorList>
            <person name="Klenk H.-P."/>
        </authorList>
    </citation>
    <scope>NUCLEOTIDE SEQUENCE [LARGE SCALE GENOMIC DNA]</scope>
    <source>
        <strain evidence="12 13">DSM 44254</strain>
    </source>
</reference>
<comment type="function">
    <text evidence="7">Catalyzes the addition of meso-diaminopimelic acid to the nucleotide precursor UDP-N-acetylmuramoyl-L-alanyl-D-glutamate (UMAG) in the biosynthesis of bacterial cell-wall peptidoglycan.</text>
</comment>
<feature type="binding site" evidence="7">
    <location>
        <position position="469"/>
    </location>
    <ligand>
        <name>meso-2,6-diaminopimelate</name>
        <dbReference type="ChEBI" id="CHEBI:57791"/>
    </ligand>
</feature>
<evidence type="ECO:0000259" key="9">
    <source>
        <dbReference type="Pfam" id="PF01225"/>
    </source>
</evidence>
<keyword evidence="5 7" id="KW-0131">Cell cycle</keyword>
<evidence type="ECO:0000256" key="4">
    <source>
        <dbReference type="ARBA" id="ARBA00022984"/>
    </source>
</evidence>
<evidence type="ECO:0000256" key="2">
    <source>
        <dbReference type="ARBA" id="ARBA00022618"/>
    </source>
</evidence>
<feature type="domain" description="Mur ligase central" evidence="11">
    <location>
        <begin position="116"/>
        <end position="317"/>
    </location>
</feature>
<evidence type="ECO:0000313" key="12">
    <source>
        <dbReference type="EMBL" id="ROO83958.1"/>
    </source>
</evidence>
<dbReference type="PANTHER" id="PTHR23135:SF4">
    <property type="entry name" value="UDP-N-ACETYLMURAMOYL-L-ALANYL-D-GLUTAMATE--2,6-DIAMINOPIMELATE LIGASE MURE HOMOLOG, CHLOROPLASTIC"/>
    <property type="match status" value="1"/>
</dbReference>
<dbReference type="GO" id="GO:0071555">
    <property type="term" value="P:cell wall organization"/>
    <property type="evidence" value="ECO:0007669"/>
    <property type="project" value="UniProtKB-KW"/>
</dbReference>
<keyword evidence="3 7" id="KW-0133">Cell shape</keyword>
<dbReference type="InterPro" id="IPR013221">
    <property type="entry name" value="Mur_ligase_cen"/>
</dbReference>
<dbReference type="SUPFAM" id="SSF53623">
    <property type="entry name" value="MurD-like peptide ligases, catalytic domain"/>
    <property type="match status" value="1"/>
</dbReference>
<keyword evidence="13" id="KW-1185">Reference proteome</keyword>
<dbReference type="EMBL" id="RJKE01000001">
    <property type="protein sequence ID" value="ROO83958.1"/>
    <property type="molecule type" value="Genomic_DNA"/>
</dbReference>
<comment type="cofactor">
    <cofactor evidence="7">
        <name>Mg(2+)</name>
        <dbReference type="ChEBI" id="CHEBI:18420"/>
    </cofactor>
</comment>
<keyword evidence="2 7" id="KW-0132">Cell division</keyword>
<comment type="similarity">
    <text evidence="1 7">Belongs to the MurCDEF family. MurE subfamily.</text>
</comment>
<feature type="binding site" evidence="7">
    <location>
        <position position="193"/>
    </location>
    <ligand>
        <name>UDP-N-acetyl-alpha-D-muramoyl-L-alanyl-D-glutamate</name>
        <dbReference type="ChEBI" id="CHEBI:83900"/>
    </ligand>
</feature>
<keyword evidence="7" id="KW-0067">ATP-binding</keyword>
<evidence type="ECO:0000256" key="3">
    <source>
        <dbReference type="ARBA" id="ARBA00022960"/>
    </source>
</evidence>
<keyword evidence="4 7" id="KW-0573">Peptidoglycan synthesis</keyword>
<dbReference type="InterPro" id="IPR036565">
    <property type="entry name" value="Mur-like_cat_sf"/>
</dbReference>
<dbReference type="Gene3D" id="3.90.190.20">
    <property type="entry name" value="Mur ligase, C-terminal domain"/>
    <property type="match status" value="1"/>
</dbReference>
<dbReference type="GO" id="GO:0000287">
    <property type="term" value="F:magnesium ion binding"/>
    <property type="evidence" value="ECO:0007669"/>
    <property type="project" value="UniProtKB-UniRule"/>
</dbReference>
<dbReference type="AlphaFoldDB" id="A0A3N1CTE5"/>
<feature type="binding site" evidence="7">
    <location>
        <begin position="413"/>
        <end position="416"/>
    </location>
    <ligand>
        <name>meso-2,6-diaminopimelate</name>
        <dbReference type="ChEBI" id="CHEBI:57791"/>
    </ligand>
</feature>
<dbReference type="InterPro" id="IPR005761">
    <property type="entry name" value="UDP-N-AcMur-Glu-dNH2Pim_ligase"/>
</dbReference>
<evidence type="ECO:0000256" key="8">
    <source>
        <dbReference type="RuleBase" id="RU004135"/>
    </source>
</evidence>
<comment type="PTM">
    <text evidence="7">Carboxylation is probably crucial for Mg(2+) binding and, consequently, for the gamma-phosphate positioning of ATP.</text>
</comment>
<dbReference type="Pfam" id="PF01225">
    <property type="entry name" value="Mur_ligase"/>
    <property type="match status" value="1"/>
</dbReference>
<dbReference type="SUPFAM" id="SSF53244">
    <property type="entry name" value="MurD-like peptide ligases, peptide-binding domain"/>
    <property type="match status" value="1"/>
</dbReference>
<dbReference type="HAMAP" id="MF_00208">
    <property type="entry name" value="MurE"/>
    <property type="match status" value="1"/>
</dbReference>
<feature type="binding site" evidence="7">
    <location>
        <begin position="118"/>
        <end position="124"/>
    </location>
    <ligand>
        <name>ATP</name>
        <dbReference type="ChEBI" id="CHEBI:30616"/>
    </ligand>
</feature>
<dbReference type="OrthoDB" id="9800958at2"/>
<dbReference type="GO" id="GO:0009252">
    <property type="term" value="P:peptidoglycan biosynthetic process"/>
    <property type="evidence" value="ECO:0007669"/>
    <property type="project" value="UniProtKB-UniRule"/>
</dbReference>
<keyword evidence="6 7" id="KW-0961">Cell wall biogenesis/degradation</keyword>
<dbReference type="InterPro" id="IPR000713">
    <property type="entry name" value="Mur_ligase_N"/>
</dbReference>
<keyword evidence="7" id="KW-0460">Magnesium</keyword>
<keyword evidence="7" id="KW-0547">Nucleotide-binding</keyword>
<feature type="binding site" evidence="7">
    <location>
        <position position="473"/>
    </location>
    <ligand>
        <name>meso-2,6-diaminopimelate</name>
        <dbReference type="ChEBI" id="CHEBI:57791"/>
    </ligand>
</feature>
<dbReference type="UniPathway" id="UPA00219"/>
<evidence type="ECO:0000256" key="1">
    <source>
        <dbReference type="ARBA" id="ARBA00005898"/>
    </source>
</evidence>
<evidence type="ECO:0000259" key="11">
    <source>
        <dbReference type="Pfam" id="PF08245"/>
    </source>
</evidence>
<organism evidence="12 13">
    <name type="scientific">Actinocorallia herbida</name>
    <dbReference type="NCBI Taxonomy" id="58109"/>
    <lineage>
        <taxon>Bacteria</taxon>
        <taxon>Bacillati</taxon>
        <taxon>Actinomycetota</taxon>
        <taxon>Actinomycetes</taxon>
        <taxon>Streptosporangiales</taxon>
        <taxon>Thermomonosporaceae</taxon>
        <taxon>Actinocorallia</taxon>
    </lineage>
</organism>
<dbReference type="InterPro" id="IPR036615">
    <property type="entry name" value="Mur_ligase_C_dom_sf"/>
</dbReference>
<dbReference type="GO" id="GO:0008360">
    <property type="term" value="P:regulation of cell shape"/>
    <property type="evidence" value="ECO:0007669"/>
    <property type="project" value="UniProtKB-KW"/>
</dbReference>
<dbReference type="Gene3D" id="3.40.1390.10">
    <property type="entry name" value="MurE/MurF, N-terminal domain"/>
    <property type="match status" value="1"/>
</dbReference>
<evidence type="ECO:0000256" key="7">
    <source>
        <dbReference type="HAMAP-Rule" id="MF_00208"/>
    </source>
</evidence>
<evidence type="ECO:0000313" key="13">
    <source>
        <dbReference type="Proteomes" id="UP000272400"/>
    </source>
</evidence>
<dbReference type="NCBIfam" id="TIGR01085">
    <property type="entry name" value="murE"/>
    <property type="match status" value="1"/>
</dbReference>